<reference evidence="2" key="1">
    <citation type="submission" date="2023-03" db="EMBL/GenBank/DDBJ databases">
        <title>MT1 and MT2 Draft Genomes of Novel Species.</title>
        <authorList>
            <person name="Venkateswaran K."/>
        </authorList>
    </citation>
    <scope>NUCLEOTIDE SEQUENCE</scope>
    <source>
        <strain evidence="2">F6_8S_P_1A</strain>
    </source>
</reference>
<gene>
    <name evidence="2" type="ORF">P5G59_19710</name>
</gene>
<proteinExistence type="predicted"/>
<evidence type="ECO:0000313" key="2">
    <source>
        <dbReference type="EMBL" id="MDN4599385.1"/>
    </source>
</evidence>
<accession>A0ABT8J2T1</accession>
<keyword evidence="1" id="KW-0812">Transmembrane</keyword>
<organism evidence="2 3">
    <name type="scientific">Leifsonia virtsii</name>
    <dbReference type="NCBI Taxonomy" id="3035915"/>
    <lineage>
        <taxon>Bacteria</taxon>
        <taxon>Bacillati</taxon>
        <taxon>Actinomycetota</taxon>
        <taxon>Actinomycetes</taxon>
        <taxon>Micrococcales</taxon>
        <taxon>Microbacteriaceae</taxon>
        <taxon>Leifsonia</taxon>
    </lineage>
</organism>
<feature type="transmembrane region" description="Helical" evidence="1">
    <location>
        <begin position="69"/>
        <end position="89"/>
    </location>
</feature>
<sequence length="98" mass="10178">MTTIRITTTAGVRAPRPRRIPRAKQARMFTAAYSVLLGFIAALVIVAAADIVPALVAGDTGARPVASSSLAAALVIFVFVIPAVAALQLHVERTGGKR</sequence>
<feature type="transmembrane region" description="Helical" evidence="1">
    <location>
        <begin position="28"/>
        <end position="49"/>
    </location>
</feature>
<evidence type="ECO:0000313" key="3">
    <source>
        <dbReference type="Proteomes" id="UP001174210"/>
    </source>
</evidence>
<dbReference type="EMBL" id="JAROCB010000006">
    <property type="protein sequence ID" value="MDN4599385.1"/>
    <property type="molecule type" value="Genomic_DNA"/>
</dbReference>
<name>A0ABT8J2T1_9MICO</name>
<dbReference type="Proteomes" id="UP001174210">
    <property type="component" value="Unassembled WGS sequence"/>
</dbReference>
<evidence type="ECO:0000256" key="1">
    <source>
        <dbReference type="SAM" id="Phobius"/>
    </source>
</evidence>
<dbReference type="RefSeq" id="WP_301220724.1">
    <property type="nucleotide sequence ID" value="NZ_JAROCB010000006.1"/>
</dbReference>
<keyword evidence="1" id="KW-1133">Transmembrane helix</keyword>
<protein>
    <submittedName>
        <fullName evidence="2">Uncharacterized protein</fullName>
    </submittedName>
</protein>
<keyword evidence="3" id="KW-1185">Reference proteome</keyword>
<keyword evidence="1" id="KW-0472">Membrane</keyword>
<comment type="caution">
    <text evidence="2">The sequence shown here is derived from an EMBL/GenBank/DDBJ whole genome shotgun (WGS) entry which is preliminary data.</text>
</comment>